<evidence type="ECO:0000313" key="2">
    <source>
        <dbReference type="EMBL" id="CAE7796590.1"/>
    </source>
</evidence>
<feature type="region of interest" description="Disordered" evidence="1">
    <location>
        <begin position="1"/>
        <end position="64"/>
    </location>
</feature>
<comment type="caution">
    <text evidence="2">The sequence shown here is derived from an EMBL/GenBank/DDBJ whole genome shotgun (WGS) entry which is preliminary data.</text>
</comment>
<evidence type="ECO:0000313" key="3">
    <source>
        <dbReference type="Proteomes" id="UP000601435"/>
    </source>
</evidence>
<dbReference type="Proteomes" id="UP000601435">
    <property type="component" value="Unassembled WGS sequence"/>
</dbReference>
<keyword evidence="3" id="KW-1185">Reference proteome</keyword>
<evidence type="ECO:0000256" key="1">
    <source>
        <dbReference type="SAM" id="MobiDB-lite"/>
    </source>
</evidence>
<gene>
    <name evidence="2" type="primary">GBP2</name>
    <name evidence="2" type="ORF">SNEC2469_LOCUS23453</name>
</gene>
<dbReference type="AlphaFoldDB" id="A0A812YU96"/>
<organism evidence="2 3">
    <name type="scientific">Symbiodinium necroappetens</name>
    <dbReference type="NCBI Taxonomy" id="1628268"/>
    <lineage>
        <taxon>Eukaryota</taxon>
        <taxon>Sar</taxon>
        <taxon>Alveolata</taxon>
        <taxon>Dinophyceae</taxon>
        <taxon>Suessiales</taxon>
        <taxon>Symbiodiniaceae</taxon>
        <taxon>Symbiodinium</taxon>
    </lineage>
</organism>
<proteinExistence type="predicted"/>
<reference evidence="2" key="1">
    <citation type="submission" date="2021-02" db="EMBL/GenBank/DDBJ databases">
        <authorList>
            <person name="Dougan E. K."/>
            <person name="Rhodes N."/>
            <person name="Thang M."/>
            <person name="Chan C."/>
        </authorList>
    </citation>
    <scope>NUCLEOTIDE SEQUENCE</scope>
</reference>
<dbReference type="OrthoDB" id="485615at2759"/>
<accession>A0A812YU96</accession>
<feature type="non-terminal residue" evidence="2">
    <location>
        <position position="1"/>
    </location>
</feature>
<protein>
    <submittedName>
        <fullName evidence="2">GBP2 protein</fullName>
    </submittedName>
</protein>
<sequence length="188" mass="21994">EHEQRVQDLRSKHDDERTLLRSKTDQIRDEHSRMAEEMRQQLDTERQAHTKTKDDDKGRLLEHSRTAGVLEGKIIANTEENKGLRQRLQALEEKAHETELAIRQYMEEEKTLRGRIHQAQLEAAKVREETDRKVQDVTEEFAAQEKEIQEREEALEAGSDHINNLRSKSHGYIVSIILFTASSFDQLK</sequence>
<name>A0A812YU96_9DINO</name>
<dbReference type="EMBL" id="CAJNJA010043764">
    <property type="protein sequence ID" value="CAE7796590.1"/>
    <property type="molecule type" value="Genomic_DNA"/>
</dbReference>